<evidence type="ECO:0000313" key="5">
    <source>
        <dbReference type="Ensembl" id="ENSPTXP00000008074.1"/>
    </source>
</evidence>
<dbReference type="GO" id="GO:0005739">
    <property type="term" value="C:mitochondrion"/>
    <property type="evidence" value="ECO:0007669"/>
    <property type="project" value="Ensembl"/>
</dbReference>
<dbReference type="GO" id="GO:0016149">
    <property type="term" value="F:translation release factor activity, codon specific"/>
    <property type="evidence" value="ECO:0007669"/>
    <property type="project" value="Ensembl"/>
</dbReference>
<dbReference type="InterPro" id="IPR045853">
    <property type="entry name" value="Pep_chain_release_fac_I_sf"/>
</dbReference>
<dbReference type="InterPro" id="IPR000352">
    <property type="entry name" value="Pep_chain_release_fac_I"/>
</dbReference>
<dbReference type="Gene3D" id="6.10.140.1950">
    <property type="match status" value="1"/>
</dbReference>
<keyword evidence="3" id="KW-0175">Coiled coil</keyword>
<dbReference type="Gene3D" id="3.30.70.1660">
    <property type="match status" value="1"/>
</dbReference>
<evidence type="ECO:0000256" key="2">
    <source>
        <dbReference type="ARBA" id="ARBA00022917"/>
    </source>
</evidence>
<reference evidence="5" key="2">
    <citation type="submission" date="2025-09" db="UniProtKB">
        <authorList>
            <consortium name="Ensembl"/>
        </authorList>
    </citation>
    <scope>IDENTIFICATION</scope>
</reference>
<feature type="coiled-coil region" evidence="3">
    <location>
        <begin position="172"/>
        <end position="225"/>
    </location>
</feature>
<reference evidence="5" key="1">
    <citation type="submission" date="2025-08" db="UniProtKB">
        <authorList>
            <consortium name="Ensembl"/>
        </authorList>
    </citation>
    <scope>IDENTIFICATION</scope>
</reference>
<organism evidence="5 6">
    <name type="scientific">Pseudonaja textilis</name>
    <name type="common">Eastern brown snake</name>
    <dbReference type="NCBI Taxonomy" id="8673"/>
    <lineage>
        <taxon>Eukaryota</taxon>
        <taxon>Metazoa</taxon>
        <taxon>Chordata</taxon>
        <taxon>Craniata</taxon>
        <taxon>Vertebrata</taxon>
        <taxon>Euteleostomi</taxon>
        <taxon>Lepidosauria</taxon>
        <taxon>Squamata</taxon>
        <taxon>Bifurcata</taxon>
        <taxon>Unidentata</taxon>
        <taxon>Episquamata</taxon>
        <taxon>Toxicofera</taxon>
        <taxon>Serpentes</taxon>
        <taxon>Colubroidea</taxon>
        <taxon>Elapidae</taxon>
        <taxon>Hydrophiinae</taxon>
        <taxon>Pseudonaja</taxon>
    </lineage>
</organism>
<sequence>MAEVKTPASPTSLVGVVVQNERPAGKCGFSPYFLAWPFFEPALATVGCLLSFKKVPPEMKPHQASPMVRLLFRKCFKYHRSSPLPSLAKKCPLWTELNSLRHSCRSRTVTSARTFHTSPRALGKLWDSVPLQAYLQTLEQEYERIDSLLSTCSVNEFKEKDLSLRRAKLFPLVQAFQQIQEAKNQIQELEKMCTELTQSEEKLLLELATEEKEGMNQRIRALYLELCEKITPRDKYDENSVLLEVTSGRTTGGDICQQFTREVFDMYQNYAEYKGWTFETTKYCRAETGGLHHAAARILGSHVYKRLKFEGGTHRVQRIPQTGLSSRMQRIHTGTMTVIVLPLSEEVEIKINPSDLRIDTFRAKGAGGQHVNKTDSAVRVVHLPTGITVECQQDRSQLTNKETALQTLREKLYLQTVMKDINEQQSTRKLQLGSRSQSERIRTYNFNQDRVTDHRISYEVRDIKEFLNGKEHLDNLISSLLEASQMKLLAEQLENNLKSLSAGS</sequence>
<proteinExistence type="inferred from homology"/>
<dbReference type="InterPro" id="IPR050057">
    <property type="entry name" value="Prokaryotic/Mito_RF"/>
</dbReference>
<evidence type="ECO:0000313" key="6">
    <source>
        <dbReference type="Proteomes" id="UP000472273"/>
    </source>
</evidence>
<gene>
    <name evidence="5" type="primary">MTRF1</name>
</gene>
<evidence type="ECO:0000259" key="4">
    <source>
        <dbReference type="PROSITE" id="PS00745"/>
    </source>
</evidence>
<dbReference type="FunFam" id="3.30.160.20:FF:000004">
    <property type="entry name" value="Peptide chain release factor 1"/>
    <property type="match status" value="1"/>
</dbReference>
<name>A0A670Y831_PSETE</name>
<dbReference type="GeneTree" id="ENSGT00940000156877"/>
<dbReference type="AlphaFoldDB" id="A0A670Y831"/>
<dbReference type="OMA" id="ECQQSRS"/>
<dbReference type="SMART" id="SM00937">
    <property type="entry name" value="PCRF"/>
    <property type="match status" value="1"/>
</dbReference>
<accession>A0A670Y831</accession>
<dbReference type="Ensembl" id="ENSPTXT00000008357.1">
    <property type="protein sequence ID" value="ENSPTXP00000008074.1"/>
    <property type="gene ID" value="ENSPTXG00000005870.1"/>
</dbReference>
<dbReference type="Pfam" id="PF03462">
    <property type="entry name" value="PCRF"/>
    <property type="match status" value="1"/>
</dbReference>
<dbReference type="PANTHER" id="PTHR43804">
    <property type="entry name" value="LD18447P"/>
    <property type="match status" value="1"/>
</dbReference>
<evidence type="ECO:0000256" key="1">
    <source>
        <dbReference type="ARBA" id="ARBA00010835"/>
    </source>
</evidence>
<dbReference type="Pfam" id="PF00472">
    <property type="entry name" value="RF-1"/>
    <property type="match status" value="1"/>
</dbReference>
<comment type="similarity">
    <text evidence="1">Belongs to the prokaryotic/mitochondrial release factor family.</text>
</comment>
<protein>
    <submittedName>
        <fullName evidence="5">Mitochondrial translation release factor 1</fullName>
    </submittedName>
</protein>
<dbReference type="PROSITE" id="PS00745">
    <property type="entry name" value="RF_PROK_I"/>
    <property type="match status" value="1"/>
</dbReference>
<evidence type="ECO:0000256" key="3">
    <source>
        <dbReference type="SAM" id="Coils"/>
    </source>
</evidence>
<keyword evidence="2" id="KW-0648">Protein biosynthesis</keyword>
<feature type="domain" description="Prokaryotic-type class I peptide chain release factors" evidence="4">
    <location>
        <begin position="362"/>
        <end position="378"/>
    </location>
</feature>
<keyword evidence="6" id="KW-1185">Reference proteome</keyword>
<dbReference type="Gene3D" id="3.30.160.20">
    <property type="match status" value="1"/>
</dbReference>
<dbReference type="GO" id="GO:0070126">
    <property type="term" value="P:mitochondrial translational termination"/>
    <property type="evidence" value="ECO:0007669"/>
    <property type="project" value="Ensembl"/>
</dbReference>
<dbReference type="Proteomes" id="UP000472273">
    <property type="component" value="Unplaced"/>
</dbReference>
<dbReference type="PANTHER" id="PTHR43804:SF1">
    <property type="entry name" value="PEPTIDE CHAIN RELEASE FACTOR 1, MITOCHONDRIAL"/>
    <property type="match status" value="1"/>
</dbReference>
<dbReference type="InterPro" id="IPR005139">
    <property type="entry name" value="PCRF"/>
</dbReference>
<dbReference type="SUPFAM" id="SSF75620">
    <property type="entry name" value="Release factor"/>
    <property type="match status" value="1"/>
</dbReference>